<accession>A0A7K0DQH6</accession>
<dbReference type="InterPro" id="IPR011701">
    <property type="entry name" value="MFS"/>
</dbReference>
<dbReference type="Proteomes" id="UP000431401">
    <property type="component" value="Unassembled WGS sequence"/>
</dbReference>
<keyword evidence="4 6" id="KW-1133">Transmembrane helix</keyword>
<feature type="transmembrane region" description="Helical" evidence="6">
    <location>
        <begin position="242"/>
        <end position="263"/>
    </location>
</feature>
<dbReference type="GO" id="GO:0022857">
    <property type="term" value="F:transmembrane transporter activity"/>
    <property type="evidence" value="ECO:0007669"/>
    <property type="project" value="InterPro"/>
</dbReference>
<feature type="transmembrane region" description="Helical" evidence="6">
    <location>
        <begin position="170"/>
        <end position="188"/>
    </location>
</feature>
<dbReference type="RefSeq" id="WP_153343592.1">
    <property type="nucleotide sequence ID" value="NZ_WEGI01000007.1"/>
</dbReference>
<proteinExistence type="predicted"/>
<dbReference type="InterPro" id="IPR050189">
    <property type="entry name" value="MFS_Efflux_Transporters"/>
</dbReference>
<dbReference type="AlphaFoldDB" id="A0A7K0DQH6"/>
<gene>
    <name evidence="8" type="primary">pbuE</name>
    <name evidence="8" type="ORF">NRB56_36060</name>
</gene>
<dbReference type="GO" id="GO:0005886">
    <property type="term" value="C:plasma membrane"/>
    <property type="evidence" value="ECO:0007669"/>
    <property type="project" value="UniProtKB-SubCell"/>
</dbReference>
<feature type="transmembrane region" description="Helical" evidence="6">
    <location>
        <begin position="105"/>
        <end position="129"/>
    </location>
</feature>
<feature type="transmembrane region" description="Helical" evidence="6">
    <location>
        <begin position="368"/>
        <end position="389"/>
    </location>
</feature>
<dbReference type="OrthoDB" id="9814237at2"/>
<evidence type="ECO:0000313" key="9">
    <source>
        <dbReference type="Proteomes" id="UP000431401"/>
    </source>
</evidence>
<dbReference type="PROSITE" id="PS50850">
    <property type="entry name" value="MFS"/>
    <property type="match status" value="1"/>
</dbReference>
<dbReference type="PANTHER" id="PTHR43124">
    <property type="entry name" value="PURINE EFFLUX PUMP PBUE"/>
    <property type="match status" value="1"/>
</dbReference>
<dbReference type="InterPro" id="IPR020846">
    <property type="entry name" value="MFS_dom"/>
</dbReference>
<evidence type="ECO:0000256" key="5">
    <source>
        <dbReference type="ARBA" id="ARBA00023136"/>
    </source>
</evidence>
<feature type="transmembrane region" description="Helical" evidence="6">
    <location>
        <begin position="300"/>
        <end position="319"/>
    </location>
</feature>
<dbReference type="Pfam" id="PF07690">
    <property type="entry name" value="MFS_1"/>
    <property type="match status" value="1"/>
</dbReference>
<keyword evidence="5 6" id="KW-0472">Membrane</keyword>
<feature type="transmembrane region" description="Helical" evidence="6">
    <location>
        <begin position="12"/>
        <end position="33"/>
    </location>
</feature>
<dbReference type="InterPro" id="IPR036259">
    <property type="entry name" value="MFS_trans_sf"/>
</dbReference>
<feature type="transmembrane region" description="Helical" evidence="6">
    <location>
        <begin position="209"/>
        <end position="230"/>
    </location>
</feature>
<dbReference type="CDD" id="cd17324">
    <property type="entry name" value="MFS_NepI_like"/>
    <property type="match status" value="1"/>
</dbReference>
<evidence type="ECO:0000313" key="8">
    <source>
        <dbReference type="EMBL" id="MQY28023.1"/>
    </source>
</evidence>
<feature type="transmembrane region" description="Helical" evidence="6">
    <location>
        <begin position="45"/>
        <end position="68"/>
    </location>
</feature>
<name>A0A7K0DQH6_9NOCA</name>
<feature type="transmembrane region" description="Helical" evidence="6">
    <location>
        <begin position="275"/>
        <end position="294"/>
    </location>
</feature>
<dbReference type="Gene3D" id="1.20.1250.20">
    <property type="entry name" value="MFS general substrate transporter like domains"/>
    <property type="match status" value="1"/>
</dbReference>
<dbReference type="EMBL" id="WEGI01000007">
    <property type="protein sequence ID" value="MQY28023.1"/>
    <property type="molecule type" value="Genomic_DNA"/>
</dbReference>
<evidence type="ECO:0000259" key="7">
    <source>
        <dbReference type="PROSITE" id="PS50850"/>
    </source>
</evidence>
<evidence type="ECO:0000256" key="4">
    <source>
        <dbReference type="ARBA" id="ARBA00022989"/>
    </source>
</evidence>
<sequence length="403" mass="40636">MSRKSASQAGLGARVYLLALATFTVGTEGYVIAGVLPAVARDMRVSVAVCGQLVTIFALVYALAGPPLIGAFAGIRPKPVLVWATVAFAISNLLAAVAPDYAVLAVARVLAAASAALLAAPAAAAAAALCRPEQLPRAIAVTASGNALALTVGAPLGTLIGGLFGWRGTFLFVTALGLTTAALLAIMLPQVPVAPPGSGRLDLLRRKEIRWSLLTTFGVFLAAYCTYTYLAPIVERATGMGSRGVAALMIVFGAGAFTAGRVIGRILAARPVATVLRVALTAMAVLLATTAVGTALHPSAAATVVTFPVLFCLGAFWCCGGVSQQTRIAALAPRQRSQALGLHFSMQFLGVAVGGALGGLALSIGGVVAVPAISAVIAFVSLLSVRLTVPADTSDEIAAVPSL</sequence>
<keyword evidence="2" id="KW-1003">Cell membrane</keyword>
<evidence type="ECO:0000256" key="3">
    <source>
        <dbReference type="ARBA" id="ARBA00022692"/>
    </source>
</evidence>
<evidence type="ECO:0000256" key="6">
    <source>
        <dbReference type="SAM" id="Phobius"/>
    </source>
</evidence>
<comment type="subcellular location">
    <subcellularLocation>
        <location evidence="1">Cell membrane</location>
        <topology evidence="1">Multi-pass membrane protein</topology>
    </subcellularLocation>
</comment>
<feature type="domain" description="Major facilitator superfamily (MFS) profile" evidence="7">
    <location>
        <begin position="14"/>
        <end position="393"/>
    </location>
</feature>
<keyword evidence="3 6" id="KW-0812">Transmembrane</keyword>
<dbReference type="PANTHER" id="PTHR43124:SF10">
    <property type="entry name" value="PURINE EFFLUX PUMP PBUE"/>
    <property type="match status" value="1"/>
</dbReference>
<keyword evidence="9" id="KW-1185">Reference proteome</keyword>
<feature type="transmembrane region" description="Helical" evidence="6">
    <location>
        <begin position="141"/>
        <end position="164"/>
    </location>
</feature>
<reference evidence="8 9" key="1">
    <citation type="submission" date="2019-10" db="EMBL/GenBank/DDBJ databases">
        <title>Nocardia macrotermitis sp. nov. and Nocardia aurantia sp. nov., isolated from the gut of fungus growing-termite Macrotermes natalensis.</title>
        <authorList>
            <person name="Benndorf R."/>
            <person name="Schwitalla J."/>
            <person name="Martin K."/>
            <person name="De Beer W."/>
            <person name="Kaster A.-K."/>
            <person name="Vollmers J."/>
            <person name="Poulsen M."/>
            <person name="Beemelmanns C."/>
        </authorList>
    </citation>
    <scope>NUCLEOTIDE SEQUENCE [LARGE SCALE GENOMIC DNA]</scope>
    <source>
        <strain evidence="8 9">RB56</strain>
    </source>
</reference>
<dbReference type="SUPFAM" id="SSF103473">
    <property type="entry name" value="MFS general substrate transporter"/>
    <property type="match status" value="1"/>
</dbReference>
<feature type="transmembrane region" description="Helical" evidence="6">
    <location>
        <begin position="80"/>
        <end position="99"/>
    </location>
</feature>
<evidence type="ECO:0000256" key="2">
    <source>
        <dbReference type="ARBA" id="ARBA00022475"/>
    </source>
</evidence>
<organism evidence="8 9">
    <name type="scientific">Nocardia aurantia</name>
    <dbReference type="NCBI Taxonomy" id="2585199"/>
    <lineage>
        <taxon>Bacteria</taxon>
        <taxon>Bacillati</taxon>
        <taxon>Actinomycetota</taxon>
        <taxon>Actinomycetes</taxon>
        <taxon>Mycobacteriales</taxon>
        <taxon>Nocardiaceae</taxon>
        <taxon>Nocardia</taxon>
    </lineage>
</organism>
<protein>
    <submittedName>
        <fullName evidence="8">Purine efflux pump PbuE</fullName>
    </submittedName>
</protein>
<feature type="transmembrane region" description="Helical" evidence="6">
    <location>
        <begin position="340"/>
        <end position="362"/>
    </location>
</feature>
<evidence type="ECO:0000256" key="1">
    <source>
        <dbReference type="ARBA" id="ARBA00004651"/>
    </source>
</evidence>
<comment type="caution">
    <text evidence="8">The sequence shown here is derived from an EMBL/GenBank/DDBJ whole genome shotgun (WGS) entry which is preliminary data.</text>
</comment>